<evidence type="ECO:0000256" key="1">
    <source>
        <dbReference type="SAM" id="SignalP"/>
    </source>
</evidence>
<sequence>MHFLSSSLLSLLLTDMITGSHFVLGQCPTGGRALLNGYRCISNIQCQNISPGYNCYQGVCCPDSSANSVSYGGYCTMTIQCNTFGATCISHICQCPDGSHYNGRSCITMPNVCPSNQILINGQCYRNVTYGFLCNYTQQCGYIGAFCTDGICRCQLGYTFDGSKCILRSKTCPGNQIAIGGQCYPFAQYGETCMFSEQCIDRWYQSLLCINGRCMIQMDDDTLKPKCNDPRAEVEYVNGTVKNCLYWPCTVGYFCEYNESQNGGQYICCGTNANNIYGKIQFYPGTNKPINCSATNSCVFVDTPNCVMSYRYGYKVCCSTMKC</sequence>
<feature type="domain" description="EB" evidence="2">
    <location>
        <begin position="113"/>
        <end position="165"/>
    </location>
</feature>
<evidence type="ECO:0000259" key="2">
    <source>
        <dbReference type="Pfam" id="PF01683"/>
    </source>
</evidence>
<dbReference type="InterPro" id="IPR006149">
    <property type="entry name" value="EB_dom"/>
</dbReference>
<dbReference type="OrthoDB" id="5861823at2759"/>
<protein>
    <recommendedName>
        <fullName evidence="2">EB domain-containing protein</fullName>
    </recommendedName>
</protein>
<feature type="domain" description="EB" evidence="2">
    <location>
        <begin position="51"/>
        <end position="106"/>
    </location>
</feature>
<dbReference type="EMBL" id="JH712886">
    <property type="protein sequence ID" value="EJD73594.1"/>
    <property type="molecule type" value="Genomic_DNA"/>
</dbReference>
<dbReference type="GeneID" id="9952059"/>
<feature type="signal peptide" evidence="1">
    <location>
        <begin position="1"/>
        <end position="19"/>
    </location>
</feature>
<feature type="domain" description="EB" evidence="2">
    <location>
        <begin position="172"/>
        <end position="215"/>
    </location>
</feature>
<gene>
    <name evidence="3" type="ORF">LOAG_18989</name>
</gene>
<organism evidence="3">
    <name type="scientific">Loa loa</name>
    <name type="common">Eye worm</name>
    <name type="synonym">Filaria loa</name>
    <dbReference type="NCBI Taxonomy" id="7209"/>
    <lineage>
        <taxon>Eukaryota</taxon>
        <taxon>Metazoa</taxon>
        <taxon>Ecdysozoa</taxon>
        <taxon>Nematoda</taxon>
        <taxon>Chromadorea</taxon>
        <taxon>Rhabditida</taxon>
        <taxon>Spirurina</taxon>
        <taxon>Spiruromorpha</taxon>
        <taxon>Filarioidea</taxon>
        <taxon>Onchocercidae</taxon>
        <taxon>Loa</taxon>
    </lineage>
</organism>
<dbReference type="OMA" id="CCGTNAN"/>
<evidence type="ECO:0000313" key="3">
    <source>
        <dbReference type="EMBL" id="EJD73594.1"/>
    </source>
</evidence>
<dbReference type="KEGG" id="loa:LOAG_18989"/>
<dbReference type="Pfam" id="PF01683">
    <property type="entry name" value="EB"/>
    <property type="match status" value="3"/>
</dbReference>
<dbReference type="CTD" id="9952059"/>
<dbReference type="SMART" id="SM00289">
    <property type="entry name" value="WR1"/>
    <property type="match status" value="3"/>
</dbReference>
<feature type="chain" id="PRO_5010265547" description="EB domain-containing protein" evidence="1">
    <location>
        <begin position="20"/>
        <end position="323"/>
    </location>
</feature>
<dbReference type="RefSeq" id="XP_020304552.1">
    <property type="nucleotide sequence ID" value="XM_020451648.1"/>
</dbReference>
<proteinExistence type="predicted"/>
<keyword evidence="1" id="KW-0732">Signal</keyword>
<dbReference type="AlphaFoldDB" id="A0A1S0UFF5"/>
<dbReference type="PANTHER" id="PTHR37157">
    <property type="entry name" value="PRION-LIKE-(Q/N-RICH) DOMAIN-BEARING PROTEIN 25"/>
    <property type="match status" value="1"/>
</dbReference>
<dbReference type="InParanoid" id="A0A1S0UFF5"/>
<name>A0A1S0UFF5_LOALO</name>
<reference evidence="3" key="1">
    <citation type="submission" date="2012-04" db="EMBL/GenBank/DDBJ databases">
        <title>The Genome Sequence of Loa loa.</title>
        <authorList>
            <consortium name="The Broad Institute Genome Sequencing Platform"/>
            <consortium name="Broad Institute Genome Sequencing Center for Infectious Disease"/>
            <person name="Nutman T.B."/>
            <person name="Fink D.L."/>
            <person name="Russ C."/>
            <person name="Young S."/>
            <person name="Zeng Q."/>
            <person name="Gargeya S."/>
            <person name="Alvarado L."/>
            <person name="Berlin A."/>
            <person name="Chapman S.B."/>
            <person name="Chen Z."/>
            <person name="Freedman E."/>
            <person name="Gellesch M."/>
            <person name="Goldberg J."/>
            <person name="Griggs A."/>
            <person name="Gujja S."/>
            <person name="Heilman E.R."/>
            <person name="Heiman D."/>
            <person name="Howarth C."/>
            <person name="Mehta T."/>
            <person name="Neiman D."/>
            <person name="Pearson M."/>
            <person name="Roberts A."/>
            <person name="Saif S."/>
            <person name="Shea T."/>
            <person name="Shenoy N."/>
            <person name="Sisk P."/>
            <person name="Stolte C."/>
            <person name="Sykes S."/>
            <person name="White J."/>
            <person name="Yandava C."/>
            <person name="Haas B."/>
            <person name="Henn M.R."/>
            <person name="Nusbaum C."/>
            <person name="Birren B."/>
        </authorList>
    </citation>
    <scope>NUCLEOTIDE SEQUENCE [LARGE SCALE GENOMIC DNA]</scope>
</reference>
<dbReference type="InterPro" id="IPR006150">
    <property type="entry name" value="Cys_repeat_1"/>
</dbReference>
<dbReference type="PANTHER" id="PTHR37157:SF2">
    <property type="entry name" value="EB DOMAIN-CONTAINING PROTEIN-RELATED"/>
    <property type="match status" value="1"/>
</dbReference>
<accession>A0A1S0UFF5</accession>